<dbReference type="Proteomes" id="UP000034291">
    <property type="component" value="Unassembled WGS sequence"/>
</dbReference>
<gene>
    <name evidence="1" type="ORF">ARAM_002072</name>
</gene>
<organism evidence="1 2">
    <name type="scientific">Aspergillus rambellii</name>
    <dbReference type="NCBI Taxonomy" id="308745"/>
    <lineage>
        <taxon>Eukaryota</taxon>
        <taxon>Fungi</taxon>
        <taxon>Dikarya</taxon>
        <taxon>Ascomycota</taxon>
        <taxon>Pezizomycotina</taxon>
        <taxon>Eurotiomycetes</taxon>
        <taxon>Eurotiomycetidae</taxon>
        <taxon>Eurotiales</taxon>
        <taxon>Aspergillaceae</taxon>
        <taxon>Aspergillus</taxon>
        <taxon>Aspergillus subgen. Nidulantes</taxon>
    </lineage>
</organism>
<proteinExistence type="predicted"/>
<comment type="caution">
    <text evidence="1">The sequence shown here is derived from an EMBL/GenBank/DDBJ whole genome shotgun (WGS) entry which is preliminary data.</text>
</comment>
<name>A0A0F8V137_9EURO</name>
<accession>A0A0F8V137</accession>
<dbReference type="OrthoDB" id="3880401at2759"/>
<protein>
    <submittedName>
        <fullName evidence="1">Uncharacterized protein</fullName>
    </submittedName>
</protein>
<evidence type="ECO:0000313" key="1">
    <source>
        <dbReference type="EMBL" id="KKK25498.1"/>
    </source>
</evidence>
<sequence>MDSFNGISDNLYHIILTTSHIQKNPNNVVEKVRVPGTYTSLMTAKAAAHSCLYEAGYERDWFEVYETKIEAIAGEAQRGNLPERRGLMVYAIAPDGTTFRVRINTTANDKNLTSDLPDGRISVPLYYVIQANVEYSGDEGSLVRDINVEGTFTSYDEAREFASGVLLSAEDGITKESFANYTEAAPSETDCGFGANVIVHAASEYGTNYMVTVIKNQELQAVKLAEAAMKIR</sequence>
<evidence type="ECO:0000313" key="2">
    <source>
        <dbReference type="Proteomes" id="UP000034291"/>
    </source>
</evidence>
<dbReference type="AlphaFoldDB" id="A0A0F8V137"/>
<reference evidence="1 2" key="1">
    <citation type="submission" date="2015-02" db="EMBL/GenBank/DDBJ databases">
        <title>Draft Genome Sequences of Two Closely-Related Aflatoxigenic Aspergillus Species Obtained from the Cote d'Ivoire.</title>
        <authorList>
            <person name="Moore G.G."/>
            <person name="Beltz S.B."/>
            <person name="Mack B.M."/>
        </authorList>
    </citation>
    <scope>NUCLEOTIDE SEQUENCE [LARGE SCALE GENOMIC DNA]</scope>
    <source>
        <strain evidence="1 2">SRRC1468</strain>
    </source>
</reference>
<dbReference type="EMBL" id="JZBS01000733">
    <property type="protein sequence ID" value="KKK25498.1"/>
    <property type="molecule type" value="Genomic_DNA"/>
</dbReference>
<keyword evidence="2" id="KW-1185">Reference proteome</keyword>